<organism evidence="1 2">
    <name type="scientific">Ancylobacter crimeensis</name>
    <dbReference type="NCBI Taxonomy" id="2579147"/>
    <lineage>
        <taxon>Bacteria</taxon>
        <taxon>Pseudomonadati</taxon>
        <taxon>Pseudomonadota</taxon>
        <taxon>Alphaproteobacteria</taxon>
        <taxon>Hyphomicrobiales</taxon>
        <taxon>Xanthobacteraceae</taxon>
        <taxon>Ancylobacter</taxon>
    </lineage>
</organism>
<dbReference type="Proteomes" id="UP001203284">
    <property type="component" value="Unassembled WGS sequence"/>
</dbReference>
<evidence type="ECO:0000313" key="1">
    <source>
        <dbReference type="EMBL" id="MCK0195675.1"/>
    </source>
</evidence>
<dbReference type="RefSeq" id="WP_247026034.1">
    <property type="nucleotide sequence ID" value="NZ_JALKCH010000001.1"/>
</dbReference>
<evidence type="ECO:0000313" key="2">
    <source>
        <dbReference type="Proteomes" id="UP001203284"/>
    </source>
</evidence>
<evidence type="ECO:0008006" key="3">
    <source>
        <dbReference type="Google" id="ProtNLM"/>
    </source>
</evidence>
<protein>
    <recommendedName>
        <fullName evidence="3">CsbD family protein</fullName>
    </recommendedName>
</protein>
<name>A0ABT0D6W1_9HYPH</name>
<comment type="caution">
    <text evidence="1">The sequence shown here is derived from an EMBL/GenBank/DDBJ whole genome shotgun (WGS) entry which is preliminary data.</text>
</comment>
<gene>
    <name evidence="1" type="ORF">MWN34_01995</name>
</gene>
<dbReference type="EMBL" id="JALKCH010000001">
    <property type="protein sequence ID" value="MCK0195675.1"/>
    <property type="molecule type" value="Genomic_DNA"/>
</dbReference>
<reference evidence="1 2" key="1">
    <citation type="submission" date="2022-04" db="EMBL/GenBank/DDBJ databases">
        <authorList>
            <person name="Grouzdev D.S."/>
            <person name="Pantiukh K.S."/>
            <person name="Krutkina M.S."/>
        </authorList>
    </citation>
    <scope>NUCLEOTIDE SEQUENCE [LARGE SCALE GENOMIC DNA]</scope>
    <source>
        <strain evidence="1 2">6x-1</strain>
    </source>
</reference>
<sequence>MRADMARNLFRMLAGRMREARGRFWRDGAMEAEGKVARLAAQAEFVCRRHRVPGSIMRRPA</sequence>
<keyword evidence="2" id="KW-1185">Reference proteome</keyword>
<accession>A0ABT0D6W1</accession>
<proteinExistence type="predicted"/>